<feature type="compositionally biased region" description="Basic and acidic residues" evidence="1">
    <location>
        <begin position="16"/>
        <end position="31"/>
    </location>
</feature>
<feature type="region of interest" description="Disordered" evidence="1">
    <location>
        <begin position="16"/>
        <end position="39"/>
    </location>
</feature>
<reference evidence="2 3" key="1">
    <citation type="submission" date="2016-10" db="EMBL/GenBank/DDBJ databases">
        <authorList>
            <person name="de Groot N.N."/>
        </authorList>
    </citation>
    <scope>NUCLEOTIDE SEQUENCE [LARGE SCALE GENOMIC DNA]</scope>
    <source>
        <strain evidence="2 3">DSM 43941</strain>
    </source>
</reference>
<evidence type="ECO:0000313" key="2">
    <source>
        <dbReference type="EMBL" id="SDT65691.1"/>
    </source>
</evidence>
<evidence type="ECO:0000256" key="1">
    <source>
        <dbReference type="SAM" id="MobiDB-lite"/>
    </source>
</evidence>
<dbReference type="Proteomes" id="UP000198688">
    <property type="component" value="Chromosome I"/>
</dbReference>
<dbReference type="EMBL" id="LT629758">
    <property type="protein sequence ID" value="SDT65691.1"/>
    <property type="molecule type" value="Genomic_DNA"/>
</dbReference>
<evidence type="ECO:0000313" key="3">
    <source>
        <dbReference type="Proteomes" id="UP000198688"/>
    </source>
</evidence>
<sequence>MEAYSERFATNWFHNDQGRPEVRHSHPEDCLWPRSASAR</sequence>
<organism evidence="2 3">
    <name type="scientific">Actinoplanes derwentensis</name>
    <dbReference type="NCBI Taxonomy" id="113562"/>
    <lineage>
        <taxon>Bacteria</taxon>
        <taxon>Bacillati</taxon>
        <taxon>Actinomycetota</taxon>
        <taxon>Actinomycetes</taxon>
        <taxon>Micromonosporales</taxon>
        <taxon>Micromonosporaceae</taxon>
        <taxon>Actinoplanes</taxon>
    </lineage>
</organism>
<dbReference type="STRING" id="113562.SAMN04489716_5270"/>
<protein>
    <submittedName>
        <fullName evidence="2">Uncharacterized protein</fullName>
    </submittedName>
</protein>
<name>A0A1H2C5H5_9ACTN</name>
<proteinExistence type="predicted"/>
<keyword evidence="3" id="KW-1185">Reference proteome</keyword>
<accession>A0A1H2C5H5</accession>
<gene>
    <name evidence="2" type="ORF">SAMN04489716_5270</name>
</gene>
<dbReference type="AlphaFoldDB" id="A0A1H2C5H5"/>